<dbReference type="InterPro" id="IPR036513">
    <property type="entry name" value="STAS_dom_sf"/>
</dbReference>
<organism evidence="2 3">
    <name type="scientific">Pseudonocardia yuanmonensis</name>
    <dbReference type="NCBI Taxonomy" id="1095914"/>
    <lineage>
        <taxon>Bacteria</taxon>
        <taxon>Bacillati</taxon>
        <taxon>Actinomycetota</taxon>
        <taxon>Actinomycetes</taxon>
        <taxon>Pseudonocardiales</taxon>
        <taxon>Pseudonocardiaceae</taxon>
        <taxon>Pseudonocardia</taxon>
    </lineage>
</organism>
<protein>
    <recommendedName>
        <fullName evidence="1">STAS domain-containing protein</fullName>
    </recommendedName>
</protein>
<dbReference type="PROSITE" id="PS50801">
    <property type="entry name" value="STAS"/>
    <property type="match status" value="1"/>
</dbReference>
<evidence type="ECO:0000259" key="1">
    <source>
        <dbReference type="PROSITE" id="PS50801"/>
    </source>
</evidence>
<sequence>MSPAPDSAERADTGAVPGLPEVAAWCGAAGAWERLDEPDSGIQLHLCRVGERIRVLAVRGEIDAAEATAFQNAAIDLVRTAKYLVVDLTGVRFLASRGLAALVRTQRAADDVGSRVAVVTGGSRVVLRPMQVTGVDTQLHLVDSLEDLERPDGSALTGRH</sequence>
<dbReference type="PANTHER" id="PTHR33495:SF2">
    <property type="entry name" value="ANTI-SIGMA FACTOR ANTAGONIST TM_1081-RELATED"/>
    <property type="match status" value="1"/>
</dbReference>
<dbReference type="Pfam" id="PF01740">
    <property type="entry name" value="STAS"/>
    <property type="match status" value="1"/>
</dbReference>
<dbReference type="Proteomes" id="UP001500325">
    <property type="component" value="Unassembled WGS sequence"/>
</dbReference>
<gene>
    <name evidence="2" type="ORF">GCM10023215_42420</name>
</gene>
<reference evidence="3" key="1">
    <citation type="journal article" date="2019" name="Int. J. Syst. Evol. Microbiol.">
        <title>The Global Catalogue of Microorganisms (GCM) 10K type strain sequencing project: providing services to taxonomists for standard genome sequencing and annotation.</title>
        <authorList>
            <consortium name="The Broad Institute Genomics Platform"/>
            <consortium name="The Broad Institute Genome Sequencing Center for Infectious Disease"/>
            <person name="Wu L."/>
            <person name="Ma J."/>
        </authorList>
    </citation>
    <scope>NUCLEOTIDE SEQUENCE [LARGE SCALE GENOMIC DNA]</scope>
    <source>
        <strain evidence="3">JCM 18055</strain>
    </source>
</reference>
<proteinExistence type="predicted"/>
<comment type="caution">
    <text evidence="2">The sequence shown here is derived from an EMBL/GenBank/DDBJ whole genome shotgun (WGS) entry which is preliminary data.</text>
</comment>
<dbReference type="InterPro" id="IPR002645">
    <property type="entry name" value="STAS_dom"/>
</dbReference>
<feature type="domain" description="STAS" evidence="1">
    <location>
        <begin position="53"/>
        <end position="155"/>
    </location>
</feature>
<evidence type="ECO:0000313" key="2">
    <source>
        <dbReference type="EMBL" id="GAA4699391.1"/>
    </source>
</evidence>
<name>A0ABP8X587_9PSEU</name>
<dbReference type="SUPFAM" id="SSF52091">
    <property type="entry name" value="SpoIIaa-like"/>
    <property type="match status" value="1"/>
</dbReference>
<dbReference type="EMBL" id="BAABIC010000014">
    <property type="protein sequence ID" value="GAA4699391.1"/>
    <property type="molecule type" value="Genomic_DNA"/>
</dbReference>
<accession>A0ABP8X587</accession>
<dbReference type="RefSeq" id="WP_345382397.1">
    <property type="nucleotide sequence ID" value="NZ_BAABIC010000014.1"/>
</dbReference>
<dbReference type="Gene3D" id="3.30.750.24">
    <property type="entry name" value="STAS domain"/>
    <property type="match status" value="1"/>
</dbReference>
<dbReference type="CDD" id="cd07043">
    <property type="entry name" value="STAS_anti-anti-sigma_factors"/>
    <property type="match status" value="1"/>
</dbReference>
<keyword evidence="3" id="KW-1185">Reference proteome</keyword>
<evidence type="ECO:0000313" key="3">
    <source>
        <dbReference type="Proteomes" id="UP001500325"/>
    </source>
</evidence>
<dbReference type="PANTHER" id="PTHR33495">
    <property type="entry name" value="ANTI-SIGMA FACTOR ANTAGONIST TM_1081-RELATED-RELATED"/>
    <property type="match status" value="1"/>
</dbReference>